<proteinExistence type="predicted"/>
<protein>
    <submittedName>
        <fullName evidence="1">Uncharacterized protein</fullName>
    </submittedName>
</protein>
<dbReference type="Pfam" id="PF22278">
    <property type="entry name" value="DUF6958"/>
    <property type="match status" value="1"/>
</dbReference>
<name>A0A3B0V126_9ZZZZ</name>
<dbReference type="InterPro" id="IPR054233">
    <property type="entry name" value="DUF6958"/>
</dbReference>
<accession>A0A3B0V126</accession>
<sequence length="103" mass="11818">MSIIKAQNVNHPDHRQNLKEEKYTIIREAMLAILPNDSSDGMPFAQLEDEVKAYLIAKNVPTEMFPKLGSVRWYCKSVQLDLEAKGLIERLPKRSPIQLRKAV</sequence>
<dbReference type="AlphaFoldDB" id="A0A3B0V126"/>
<reference evidence="1" key="1">
    <citation type="submission" date="2018-06" db="EMBL/GenBank/DDBJ databases">
        <authorList>
            <person name="Zhirakovskaya E."/>
        </authorList>
    </citation>
    <scope>NUCLEOTIDE SEQUENCE</scope>
</reference>
<dbReference type="EMBL" id="UOEU01000540">
    <property type="protein sequence ID" value="VAW34600.1"/>
    <property type="molecule type" value="Genomic_DNA"/>
</dbReference>
<evidence type="ECO:0000313" key="1">
    <source>
        <dbReference type="EMBL" id="VAW34600.1"/>
    </source>
</evidence>
<organism evidence="1">
    <name type="scientific">hydrothermal vent metagenome</name>
    <dbReference type="NCBI Taxonomy" id="652676"/>
    <lineage>
        <taxon>unclassified sequences</taxon>
        <taxon>metagenomes</taxon>
        <taxon>ecological metagenomes</taxon>
    </lineage>
</organism>
<gene>
    <name evidence="1" type="ORF">MNBD_CHLOROFLEXI01-2256</name>
</gene>